<dbReference type="Pfam" id="PF13396">
    <property type="entry name" value="PLDc_N"/>
    <property type="match status" value="1"/>
</dbReference>
<keyword evidence="3 12" id="KW-0444">Lipid biosynthesis</keyword>
<evidence type="ECO:0000256" key="13">
    <source>
        <dbReference type="NCBIfam" id="TIGR04265"/>
    </source>
</evidence>
<evidence type="ECO:0000256" key="2">
    <source>
        <dbReference type="ARBA" id="ARBA00022475"/>
    </source>
</evidence>
<name>A0A223CXG7_9BACL</name>
<dbReference type="HAMAP" id="MF_01916">
    <property type="entry name" value="Cardiolipin_synth_Cls"/>
    <property type="match status" value="1"/>
</dbReference>
<dbReference type="PANTHER" id="PTHR21248:SF22">
    <property type="entry name" value="PHOSPHOLIPASE D"/>
    <property type="match status" value="1"/>
</dbReference>
<dbReference type="SUPFAM" id="SSF56024">
    <property type="entry name" value="Phospholipase D/nuclease"/>
    <property type="match status" value="2"/>
</dbReference>
<keyword evidence="8 12" id="KW-0443">Lipid metabolism</keyword>
<dbReference type="NCBIfam" id="TIGR04265">
    <property type="entry name" value="bac_cardiolipin"/>
    <property type="match status" value="1"/>
</dbReference>
<dbReference type="AlphaFoldDB" id="A0A223CXG7"/>
<dbReference type="EMBL" id="CP022657">
    <property type="protein sequence ID" value="ASS74060.1"/>
    <property type="molecule type" value="Genomic_DNA"/>
</dbReference>
<comment type="function">
    <text evidence="12">Catalyzes the reversible phosphatidyl group transfer from one phosphatidylglycerol molecule to another to form cardiolipin (CL) (diphosphatidylglycerol) and glycerol.</text>
</comment>
<evidence type="ECO:0000256" key="8">
    <source>
        <dbReference type="ARBA" id="ARBA00023098"/>
    </source>
</evidence>
<dbReference type="RefSeq" id="WP_094235319.1">
    <property type="nucleotide sequence ID" value="NZ_CP022657.1"/>
</dbReference>
<evidence type="ECO:0000256" key="12">
    <source>
        <dbReference type="HAMAP-Rule" id="MF_01916"/>
    </source>
</evidence>
<evidence type="ECO:0000256" key="9">
    <source>
        <dbReference type="ARBA" id="ARBA00023136"/>
    </source>
</evidence>
<evidence type="ECO:0000256" key="3">
    <source>
        <dbReference type="ARBA" id="ARBA00022516"/>
    </source>
</evidence>
<evidence type="ECO:0000313" key="15">
    <source>
        <dbReference type="EMBL" id="ASS74060.1"/>
    </source>
</evidence>
<evidence type="ECO:0000259" key="14">
    <source>
        <dbReference type="PROSITE" id="PS50035"/>
    </source>
</evidence>
<evidence type="ECO:0000256" key="6">
    <source>
        <dbReference type="ARBA" id="ARBA00022737"/>
    </source>
</evidence>
<protein>
    <recommendedName>
        <fullName evidence="12 13">Cardiolipin synthase</fullName>
        <shortName evidence="12">CL synthase</shortName>
        <ecNumber evidence="12 13">2.7.8.-</ecNumber>
    </recommendedName>
</protein>
<dbReference type="InterPro" id="IPR022924">
    <property type="entry name" value="Cardiolipin_synthase"/>
</dbReference>
<feature type="active site" evidence="12">
    <location>
        <position position="222"/>
    </location>
</feature>
<sequence length="481" mass="55214">MGIGTGYFESSAILTWIPVINLFFAFAIIFLERKNVTSTWAWLLVLVVLPAVGFLLYLLIGQNLRRQKLYRVRDITESRLIESVHLQANHLQHAEGLDAYRSLVHLNLVSNYSFLTQDNRVTIFASGHEKFESLLLEIREAKQHVHLLYYMIKRDRLGMKLLDLLIQKAHEGVEVKLIYDHVGSGGLSRRQFRRLTEAGGEVRPFFPSRIPYLNWRINFRNHRKVAVIDGRVGYVGGFNIGDEYLGLDKRFGHWRDTHLQIIGSAVYQLQGQFFLDWFAAAREEVRLDQKFFPKLEPAGKTSIQVVASGPNSELEYIRNGYLKLIYEAKASICLQTPYFIPDDDVLNALKIAALSGVEVRLMLPRKADHRLVQWASMSYLGELLKVGVRCFLYDRGFLHAKTIVVDGKVGVVGTANIDNRSFRLNFEISAFLYDEQQASKLQRLFEADLADCVELTYDLYERRSRAARILESLARLLSPLL</sequence>
<dbReference type="Gene3D" id="3.30.870.10">
    <property type="entry name" value="Endonuclease Chain A"/>
    <property type="match status" value="2"/>
</dbReference>
<reference evidence="15 16" key="1">
    <citation type="journal article" date="2015" name="Int. J. Syst. Evol. Microbiol.">
        <title>Tumebacillus algifaecis sp. nov., isolated from decomposing algal scum.</title>
        <authorList>
            <person name="Wu Y.F."/>
            <person name="Zhang B."/>
            <person name="Xing P."/>
            <person name="Wu Q.L."/>
            <person name="Liu S.J."/>
        </authorList>
    </citation>
    <scope>NUCLEOTIDE SEQUENCE [LARGE SCALE GENOMIC DNA]</scope>
    <source>
        <strain evidence="15 16">THMBR28</strain>
    </source>
</reference>
<dbReference type="GO" id="GO:0005886">
    <property type="term" value="C:plasma membrane"/>
    <property type="evidence" value="ECO:0007669"/>
    <property type="project" value="UniProtKB-SubCell"/>
</dbReference>
<dbReference type="PANTHER" id="PTHR21248">
    <property type="entry name" value="CARDIOLIPIN SYNTHASE"/>
    <property type="match status" value="1"/>
</dbReference>
<evidence type="ECO:0000256" key="4">
    <source>
        <dbReference type="ARBA" id="ARBA00022679"/>
    </source>
</evidence>
<feature type="active site" evidence="12">
    <location>
        <position position="406"/>
    </location>
</feature>
<feature type="transmembrane region" description="Helical" evidence="12">
    <location>
        <begin position="37"/>
        <end position="60"/>
    </location>
</feature>
<dbReference type="OrthoDB" id="9762009at2"/>
<dbReference type="GO" id="GO:0032049">
    <property type="term" value="P:cardiolipin biosynthetic process"/>
    <property type="evidence" value="ECO:0007669"/>
    <property type="project" value="UniProtKB-UniRule"/>
</dbReference>
<organism evidence="15 16">
    <name type="scientific">Tumebacillus algifaecis</name>
    <dbReference type="NCBI Taxonomy" id="1214604"/>
    <lineage>
        <taxon>Bacteria</taxon>
        <taxon>Bacillati</taxon>
        <taxon>Bacillota</taxon>
        <taxon>Bacilli</taxon>
        <taxon>Bacillales</taxon>
        <taxon>Alicyclobacillaceae</taxon>
        <taxon>Tumebacillus</taxon>
    </lineage>
</organism>
<dbReference type="KEGG" id="tab:CIG75_03055"/>
<dbReference type="InterPro" id="IPR027379">
    <property type="entry name" value="CLS_N"/>
</dbReference>
<evidence type="ECO:0000313" key="16">
    <source>
        <dbReference type="Proteomes" id="UP000214688"/>
    </source>
</evidence>
<evidence type="ECO:0000256" key="5">
    <source>
        <dbReference type="ARBA" id="ARBA00022692"/>
    </source>
</evidence>
<keyword evidence="16" id="KW-1185">Reference proteome</keyword>
<feature type="active site" evidence="12">
    <location>
        <position position="229"/>
    </location>
</feature>
<evidence type="ECO:0000256" key="11">
    <source>
        <dbReference type="ARBA" id="ARBA00023264"/>
    </source>
</evidence>
<feature type="domain" description="PLD phosphodiesterase" evidence="14">
    <location>
        <begin position="217"/>
        <end position="244"/>
    </location>
</feature>
<dbReference type="GO" id="GO:0008808">
    <property type="term" value="F:cardiolipin synthase activity"/>
    <property type="evidence" value="ECO:0007669"/>
    <property type="project" value="UniProtKB-UniRule"/>
</dbReference>
<keyword evidence="11 12" id="KW-1208">Phospholipid metabolism</keyword>
<keyword evidence="4 12" id="KW-0808">Transferase</keyword>
<comment type="similarity">
    <text evidence="12">Belongs to the phospholipase D family. Cardiolipin synthase subfamily.</text>
</comment>
<feature type="domain" description="PLD phosphodiesterase" evidence="14">
    <location>
        <begin position="394"/>
        <end position="421"/>
    </location>
</feature>
<dbReference type="FunFam" id="3.30.870.10:FF:000014">
    <property type="entry name" value="Cardiolipin synthase"/>
    <property type="match status" value="1"/>
</dbReference>
<dbReference type="CDD" id="cd09110">
    <property type="entry name" value="PLDc_CLS_1"/>
    <property type="match status" value="1"/>
</dbReference>
<keyword evidence="10 12" id="KW-0594">Phospholipid biosynthesis</keyword>
<feature type="active site" evidence="12">
    <location>
        <position position="399"/>
    </location>
</feature>
<evidence type="ECO:0000256" key="1">
    <source>
        <dbReference type="ARBA" id="ARBA00004651"/>
    </source>
</evidence>
<dbReference type="InterPro" id="IPR025202">
    <property type="entry name" value="PLD-like_dom"/>
</dbReference>
<keyword evidence="2 12" id="KW-1003">Cell membrane</keyword>
<evidence type="ECO:0000256" key="10">
    <source>
        <dbReference type="ARBA" id="ARBA00023209"/>
    </source>
</evidence>
<dbReference type="InterPro" id="IPR001736">
    <property type="entry name" value="PLipase_D/transphosphatidylase"/>
</dbReference>
<dbReference type="InterPro" id="IPR030874">
    <property type="entry name" value="Cardiolipin_synth_Firmi"/>
</dbReference>
<feature type="active site" evidence="12">
    <location>
        <position position="224"/>
    </location>
</feature>
<dbReference type="Pfam" id="PF13091">
    <property type="entry name" value="PLDc_2"/>
    <property type="match status" value="2"/>
</dbReference>
<keyword evidence="9 12" id="KW-0472">Membrane</keyword>
<dbReference type="Proteomes" id="UP000214688">
    <property type="component" value="Chromosome"/>
</dbReference>
<dbReference type="EC" id="2.7.8.-" evidence="12 13"/>
<keyword evidence="7 12" id="KW-1133">Transmembrane helix</keyword>
<dbReference type="CDD" id="cd09112">
    <property type="entry name" value="PLDc_CLS_2"/>
    <property type="match status" value="1"/>
</dbReference>
<keyword evidence="5 12" id="KW-0812">Transmembrane</keyword>
<comment type="subcellular location">
    <subcellularLocation>
        <location evidence="1 12">Cell membrane</location>
        <topology evidence="1 12">Multi-pass membrane protein</topology>
    </subcellularLocation>
</comment>
<comment type="catalytic activity">
    <reaction evidence="12">
        <text>2 a 1,2-diacyl-sn-glycero-3-phospho-(1'-sn-glycerol) = a cardiolipin + glycerol</text>
        <dbReference type="Rhea" id="RHEA:31451"/>
        <dbReference type="ChEBI" id="CHEBI:17754"/>
        <dbReference type="ChEBI" id="CHEBI:62237"/>
        <dbReference type="ChEBI" id="CHEBI:64716"/>
    </reaction>
</comment>
<accession>A0A223CXG7</accession>
<gene>
    <name evidence="15" type="primary">cls</name>
    <name evidence="15" type="ORF">CIG75_03055</name>
</gene>
<evidence type="ECO:0000256" key="7">
    <source>
        <dbReference type="ARBA" id="ARBA00022989"/>
    </source>
</evidence>
<feature type="transmembrane region" description="Helical" evidence="12">
    <location>
        <begin position="12"/>
        <end position="31"/>
    </location>
</feature>
<keyword evidence="6" id="KW-0677">Repeat</keyword>
<feature type="active site" evidence="12">
    <location>
        <position position="401"/>
    </location>
</feature>
<proteinExistence type="inferred from homology"/>
<dbReference type="PROSITE" id="PS50035">
    <property type="entry name" value="PLD"/>
    <property type="match status" value="2"/>
</dbReference>
<dbReference type="SMART" id="SM00155">
    <property type="entry name" value="PLDc"/>
    <property type="match status" value="2"/>
</dbReference>